<keyword evidence="3" id="KW-0067">ATP-binding</keyword>
<evidence type="ECO:0000256" key="3">
    <source>
        <dbReference type="ARBA" id="ARBA00022840"/>
    </source>
</evidence>
<dbReference type="GO" id="GO:0005524">
    <property type="term" value="F:ATP binding"/>
    <property type="evidence" value="ECO:0007669"/>
    <property type="project" value="UniProtKB-KW"/>
</dbReference>
<reference evidence="5 6" key="1">
    <citation type="journal article" date="2007" name="PLoS Genet.">
        <title>A tale of two oxidation states: bacterial colonization of arsenic-rich environments.</title>
        <authorList>
            <person name="Muller D."/>
            <person name="Medigue C."/>
            <person name="Koechler S."/>
            <person name="Barbe V."/>
            <person name="Barakat M."/>
            <person name="Talla E."/>
            <person name="Bonnefoy V."/>
            <person name="Krin E."/>
            <person name="Arsene-Ploetze F."/>
            <person name="Carapito C."/>
            <person name="Chandler M."/>
            <person name="Cournoyer B."/>
            <person name="Cruveiller S."/>
            <person name="Dossat C."/>
            <person name="Duval S."/>
            <person name="Heymann M."/>
            <person name="Leize E."/>
            <person name="Lieutaud A."/>
            <person name="Lievremont D."/>
            <person name="Makita Y."/>
            <person name="Mangenot S."/>
            <person name="Nitschke W."/>
            <person name="Ortet P."/>
            <person name="Perdrial N."/>
            <person name="Schoepp B."/>
            <person name="Siguier N."/>
            <person name="Simeonova D.D."/>
            <person name="Rouy Z."/>
            <person name="Segurens B."/>
            <person name="Turlin E."/>
            <person name="Vallenet D."/>
            <person name="Van Dorsselaer A."/>
            <person name="Weiss S."/>
            <person name="Weissenbach J."/>
            <person name="Lett M.C."/>
            <person name="Danchin A."/>
            <person name="Bertin P.N."/>
        </authorList>
    </citation>
    <scope>NUCLEOTIDE SEQUENCE [LARGE SCALE GENOMIC DNA]</scope>
    <source>
        <strain evidence="6">ULPAs1</strain>
    </source>
</reference>
<evidence type="ECO:0000256" key="1">
    <source>
        <dbReference type="ARBA" id="ARBA00006611"/>
    </source>
</evidence>
<dbReference type="InterPro" id="IPR003593">
    <property type="entry name" value="AAA+_ATPase"/>
</dbReference>
<accession>A4G6G5</accession>
<sequence>MARPEKVRLGEILVQQKLISEEQLLFSLTEQKRTGRKLGRVFVENGLVTEEQISTALARQLDIPYINIKFFNVNPETVRLLPETQARRFRAIVLEDRRKSLLIGMADPTDLFAYDEISRALKRDIELAVINESELLQAIDRIYRRTEEITDFARELEEDLSNGPVDFGTMGMTPGLEEAPIVKLLQSVFDDATQVRASDIHIEPQEGRLQIRFRIDGVLHLQTEADIRIAASLALRLKLMSELDISEKRLPQDGRFAIKVRHQNIDVRISTMPTQYGESVVMRLLNQSGGTLMLDSIGMPVEMMKRFRQIIRRPNGLVLVTGPTGSGKTTTLYGALAELNSLERKLITVEDPVEYRLPGINQVQVNDKIDLSFARVLRSALRQDPDVILVGEMRDQETAHIGMRAALTGHLVLSTLHTNDAISTPIRLLDMGVPRYMVATSLQVVLAQRLVRVICESCATDYELLPAEREWLKSELGEAINTHRYQHGRGCSHCNGTGYRGRTGVYEMLEMTEAVAHAANSHDPNHFIKAAEAQMAGETLRRHAVSLVAAGKTTVSEAMRITNQQED</sequence>
<dbReference type="InterPro" id="IPR001482">
    <property type="entry name" value="T2SS/T4SS_dom"/>
</dbReference>
<dbReference type="KEGG" id="har:HEAR1953"/>
<protein>
    <submittedName>
        <fullName evidence="5">Mannose-sensitive agglutinin (MSHA) biogenesis protein MshE (Pilus type IV)</fullName>
    </submittedName>
</protein>
<dbReference type="GO" id="GO:0016887">
    <property type="term" value="F:ATP hydrolysis activity"/>
    <property type="evidence" value="ECO:0007669"/>
    <property type="project" value="TreeGrafter"/>
</dbReference>
<dbReference type="FunFam" id="3.40.50.300:FF:000398">
    <property type="entry name" value="Type IV pilus assembly ATPase PilB"/>
    <property type="match status" value="1"/>
</dbReference>
<dbReference type="InterPro" id="IPR027417">
    <property type="entry name" value="P-loop_NTPase"/>
</dbReference>
<dbReference type="EMBL" id="CU207211">
    <property type="protein sequence ID" value="CAL62102.1"/>
    <property type="molecule type" value="Genomic_DNA"/>
</dbReference>
<dbReference type="SMART" id="SM00382">
    <property type="entry name" value="AAA"/>
    <property type="match status" value="1"/>
</dbReference>
<proteinExistence type="inferred from homology"/>
<keyword evidence="6" id="KW-1185">Reference proteome</keyword>
<dbReference type="eggNOG" id="COG2804">
    <property type="taxonomic scope" value="Bacteria"/>
</dbReference>
<dbReference type="Gene3D" id="3.30.450.90">
    <property type="match status" value="1"/>
</dbReference>
<gene>
    <name evidence="5" type="ordered locus">HEAR1953</name>
</gene>
<dbReference type="GO" id="GO:0005886">
    <property type="term" value="C:plasma membrane"/>
    <property type="evidence" value="ECO:0007669"/>
    <property type="project" value="TreeGrafter"/>
</dbReference>
<evidence type="ECO:0000313" key="5">
    <source>
        <dbReference type="EMBL" id="CAL62102.1"/>
    </source>
</evidence>
<evidence type="ECO:0000256" key="2">
    <source>
        <dbReference type="ARBA" id="ARBA00022741"/>
    </source>
</evidence>
<dbReference type="InterPro" id="IPR037257">
    <property type="entry name" value="T2SS_E_N_sf"/>
</dbReference>
<dbReference type="STRING" id="204773.HEAR1953"/>
<dbReference type="Pfam" id="PF00437">
    <property type="entry name" value="T2SSE"/>
    <property type="match status" value="1"/>
</dbReference>
<dbReference type="Gene3D" id="3.40.50.300">
    <property type="entry name" value="P-loop containing nucleotide triphosphate hydrolases"/>
    <property type="match status" value="1"/>
</dbReference>
<keyword evidence="2" id="KW-0547">Nucleotide-binding</keyword>
<comment type="similarity">
    <text evidence="1">Belongs to the GSP E family.</text>
</comment>
<dbReference type="OrthoDB" id="5790493at2"/>
<dbReference type="InterPro" id="IPR007831">
    <property type="entry name" value="T2SS_GspE_N"/>
</dbReference>
<dbReference type="Pfam" id="PF05157">
    <property type="entry name" value="MshEN"/>
    <property type="match status" value="1"/>
</dbReference>
<dbReference type="SUPFAM" id="SSF160246">
    <property type="entry name" value="EspE N-terminal domain-like"/>
    <property type="match status" value="1"/>
</dbReference>
<name>A4G6G5_HERAR</name>
<dbReference type="Proteomes" id="UP000006697">
    <property type="component" value="Chromosome"/>
</dbReference>
<dbReference type="PROSITE" id="PS00662">
    <property type="entry name" value="T2SP_E"/>
    <property type="match status" value="1"/>
</dbReference>
<dbReference type="PANTHER" id="PTHR30258:SF29">
    <property type="entry name" value="MSHA PILUS ASSEMBLY ATPASE MSHE"/>
    <property type="match status" value="1"/>
</dbReference>
<dbReference type="CDD" id="cd01129">
    <property type="entry name" value="PulE-GspE-like"/>
    <property type="match status" value="1"/>
</dbReference>
<evidence type="ECO:0000313" key="6">
    <source>
        <dbReference type="Proteomes" id="UP000006697"/>
    </source>
</evidence>
<dbReference type="Gene3D" id="3.30.300.160">
    <property type="entry name" value="Type II secretion system, protein E, N-terminal domain"/>
    <property type="match status" value="1"/>
</dbReference>
<evidence type="ECO:0000259" key="4">
    <source>
        <dbReference type="PROSITE" id="PS00662"/>
    </source>
</evidence>
<dbReference type="FunFam" id="3.30.300.160:FF:000002">
    <property type="entry name" value="Type II secretion system protein E"/>
    <property type="match status" value="1"/>
</dbReference>
<dbReference type="SUPFAM" id="SSF52540">
    <property type="entry name" value="P-loop containing nucleoside triphosphate hydrolases"/>
    <property type="match status" value="1"/>
</dbReference>
<feature type="domain" description="Bacterial type II secretion system protein E" evidence="4">
    <location>
        <begin position="381"/>
        <end position="395"/>
    </location>
</feature>
<organism evidence="5 6">
    <name type="scientific">Herminiimonas arsenicoxydans</name>
    <dbReference type="NCBI Taxonomy" id="204773"/>
    <lineage>
        <taxon>Bacteria</taxon>
        <taxon>Pseudomonadati</taxon>
        <taxon>Pseudomonadota</taxon>
        <taxon>Betaproteobacteria</taxon>
        <taxon>Burkholderiales</taxon>
        <taxon>Oxalobacteraceae</taxon>
        <taxon>Herminiimonas</taxon>
    </lineage>
</organism>
<dbReference type="HOGENOM" id="CLU_013446_10_3_4"/>
<dbReference type="PANTHER" id="PTHR30258">
    <property type="entry name" value="TYPE II SECRETION SYSTEM PROTEIN GSPE-RELATED"/>
    <property type="match status" value="1"/>
</dbReference>
<dbReference type="FunFam" id="3.30.450.90:FF:000001">
    <property type="entry name" value="Type II secretion system ATPase GspE"/>
    <property type="match status" value="1"/>
</dbReference>
<dbReference type="AlphaFoldDB" id="A4G6G5"/>